<dbReference type="InterPro" id="IPR012677">
    <property type="entry name" value="Nucleotide-bd_a/b_plait_sf"/>
</dbReference>
<reference evidence="6" key="1">
    <citation type="submission" date="2022-08" db="EMBL/GenBank/DDBJ databases">
        <authorList>
            <consortium name="DOE Joint Genome Institute"/>
            <person name="Min B."/>
            <person name="Riley R."/>
            <person name="Sierra-Patev S."/>
            <person name="Naranjo-Ortiz M."/>
            <person name="Looney B."/>
            <person name="Konkel Z."/>
            <person name="Slot J.C."/>
            <person name="Sakamoto Y."/>
            <person name="Steenwyk J.L."/>
            <person name="Rokas A."/>
            <person name="Carro J."/>
            <person name="Camarero S."/>
            <person name="Ferreira P."/>
            <person name="Molpeceres G."/>
            <person name="Ruiz-Duenas F.J."/>
            <person name="Serrano A."/>
            <person name="Henrissat B."/>
            <person name="Drula E."/>
            <person name="Hughes K.W."/>
            <person name="Mata J.L."/>
            <person name="Ishikawa N.K."/>
            <person name="Vargas-Isla R."/>
            <person name="Ushijima S."/>
            <person name="Smith C.A."/>
            <person name="Ahrendt S."/>
            <person name="Andreopoulos W."/>
            <person name="He G."/>
            <person name="Labutti K."/>
            <person name="Lipzen A."/>
            <person name="Ng V."/>
            <person name="Sandor L."/>
            <person name="Barry K."/>
            <person name="Martinez A.T."/>
            <person name="Xiao Y."/>
            <person name="Gibbons J.G."/>
            <person name="Terashima K."/>
            <person name="Hibbett D.S."/>
            <person name="Grigoriev I.V."/>
        </authorList>
    </citation>
    <scope>NUCLEOTIDE SEQUENCE</scope>
    <source>
        <strain evidence="6">TFB10291</strain>
    </source>
</reference>
<feature type="region of interest" description="Disordered" evidence="5">
    <location>
        <begin position="325"/>
        <end position="349"/>
    </location>
</feature>
<dbReference type="GO" id="GO:0032543">
    <property type="term" value="P:mitochondrial translation"/>
    <property type="evidence" value="ECO:0007669"/>
    <property type="project" value="TreeGrafter"/>
</dbReference>
<sequence length="349" mass="40326">MLVVHGINQLNIKGRLEVKMIIARSYATQHTRKALAARTASTPLAVRERRQRQLGLAPGPEETDATPDGLSPSDFARYQRHKALDAIPKNPDGKYQSPKEWVLRRNARRSRIRGFRTIRRIVPTKDDPTVTKTVNEVDVVGQPVYLPNIIFRLVRNHTPEGQDYNPFEATFRIPPSITKTDIRSYLLAVYGIKTTYIRTDLYYGRLKPRGASNRKMRSTYKRAVVGLVHPFYYPHRIEDMPEEERENREQSIEQQYFIKEGQEMFAQSRFRSASVTARGQESKQWKFDAGSVKGRGKILREVARRRQLKEQMVSGLVGDWHRTRMEGKTVTVDPPRSRKPKKEAEAKAE</sequence>
<evidence type="ECO:0000256" key="1">
    <source>
        <dbReference type="ARBA" id="ARBA00006700"/>
    </source>
</evidence>
<keyword evidence="3" id="KW-0687">Ribonucleoprotein</keyword>
<evidence type="ECO:0000313" key="6">
    <source>
        <dbReference type="EMBL" id="KAJ3789775.1"/>
    </source>
</evidence>
<gene>
    <name evidence="6" type="ORF">GGU10DRAFT_392427</name>
</gene>
<dbReference type="GO" id="GO:0005762">
    <property type="term" value="C:mitochondrial large ribosomal subunit"/>
    <property type="evidence" value="ECO:0007669"/>
    <property type="project" value="TreeGrafter"/>
</dbReference>
<keyword evidence="2" id="KW-0689">Ribosomal protein</keyword>
<name>A0AA38TYU8_9AGAR</name>
<evidence type="ECO:0000313" key="7">
    <source>
        <dbReference type="Proteomes" id="UP001163798"/>
    </source>
</evidence>
<evidence type="ECO:0000256" key="5">
    <source>
        <dbReference type="SAM" id="MobiDB-lite"/>
    </source>
</evidence>
<feature type="region of interest" description="Disordered" evidence="5">
    <location>
        <begin position="37"/>
        <end position="71"/>
    </location>
</feature>
<dbReference type="PANTHER" id="PTHR12059:SF5">
    <property type="entry name" value="LARGE RIBOSOMAL SUBUNIT PROTEIN UL23M"/>
    <property type="match status" value="1"/>
</dbReference>
<dbReference type="GO" id="GO:0003735">
    <property type="term" value="F:structural constituent of ribosome"/>
    <property type="evidence" value="ECO:0007669"/>
    <property type="project" value="InterPro"/>
</dbReference>
<dbReference type="InterPro" id="IPR013025">
    <property type="entry name" value="Ribosomal_uL23-like"/>
</dbReference>
<dbReference type="Pfam" id="PF00276">
    <property type="entry name" value="Ribosomal_L23"/>
    <property type="match status" value="1"/>
</dbReference>
<evidence type="ECO:0000256" key="2">
    <source>
        <dbReference type="ARBA" id="ARBA00022980"/>
    </source>
</evidence>
<comment type="similarity">
    <text evidence="1">Belongs to the universal ribosomal protein uL23 family.</text>
</comment>
<organism evidence="6 7">
    <name type="scientific">Lentinula aff. detonsa</name>
    <dbReference type="NCBI Taxonomy" id="2804958"/>
    <lineage>
        <taxon>Eukaryota</taxon>
        <taxon>Fungi</taxon>
        <taxon>Dikarya</taxon>
        <taxon>Basidiomycota</taxon>
        <taxon>Agaricomycotina</taxon>
        <taxon>Agaricomycetes</taxon>
        <taxon>Agaricomycetidae</taxon>
        <taxon>Agaricales</taxon>
        <taxon>Marasmiineae</taxon>
        <taxon>Omphalotaceae</taxon>
        <taxon>Lentinula</taxon>
    </lineage>
</organism>
<dbReference type="Proteomes" id="UP001163798">
    <property type="component" value="Unassembled WGS sequence"/>
</dbReference>
<dbReference type="AlphaFoldDB" id="A0AA38TYU8"/>
<proteinExistence type="inferred from homology"/>
<keyword evidence="7" id="KW-1185">Reference proteome</keyword>
<dbReference type="SUPFAM" id="SSF54189">
    <property type="entry name" value="Ribosomal proteins S24e, L23 and L15e"/>
    <property type="match status" value="1"/>
</dbReference>
<dbReference type="InterPro" id="IPR012678">
    <property type="entry name" value="Ribosomal_uL23/eL15/eS24_sf"/>
</dbReference>
<protein>
    <recommendedName>
        <fullName evidence="4">Large ribosomal subunit protein uL23m</fullName>
    </recommendedName>
</protein>
<dbReference type="Gene3D" id="3.30.70.330">
    <property type="match status" value="1"/>
</dbReference>
<evidence type="ECO:0000256" key="3">
    <source>
        <dbReference type="ARBA" id="ARBA00023274"/>
    </source>
</evidence>
<dbReference type="EMBL" id="MU793256">
    <property type="protein sequence ID" value="KAJ3789775.1"/>
    <property type="molecule type" value="Genomic_DNA"/>
</dbReference>
<evidence type="ECO:0000256" key="4">
    <source>
        <dbReference type="ARBA" id="ARBA00039977"/>
    </source>
</evidence>
<dbReference type="PANTHER" id="PTHR12059">
    <property type="entry name" value="RIBOSOMAL PROTEIN L23-RELATED"/>
    <property type="match status" value="1"/>
</dbReference>
<comment type="caution">
    <text evidence="6">The sequence shown here is derived from an EMBL/GenBank/DDBJ whole genome shotgun (WGS) entry which is preliminary data.</text>
</comment>
<accession>A0AA38TYU8</accession>